<keyword evidence="4" id="KW-1185">Reference proteome</keyword>
<dbReference type="Proteomes" id="UP000244378">
    <property type="component" value="Unassembled WGS sequence"/>
</dbReference>
<dbReference type="InterPro" id="IPR021285">
    <property type="entry name" value="Tscrpt_reg_HycA"/>
</dbReference>
<comment type="caution">
    <text evidence="2">The sequence shown here is derived from an EMBL/GenBank/DDBJ whole genome shotgun (WGS) entry which is preliminary data.</text>
</comment>
<gene>
    <name evidence="1" type="primary">hycA</name>
    <name evidence="2" type="ORF">AUN14_00865</name>
    <name evidence="1" type="ORF">FZI19_17285</name>
</gene>
<evidence type="ECO:0000313" key="1">
    <source>
        <dbReference type="EMBL" id="KAB0874579.1"/>
    </source>
</evidence>
<dbReference type="Pfam" id="PF11046">
    <property type="entry name" value="HycA_repressor"/>
    <property type="match status" value="1"/>
</dbReference>
<protein>
    <submittedName>
        <fullName evidence="1">Formate hydrogenlyase regulator HycA</fullName>
    </submittedName>
    <submittedName>
        <fullName evidence="2">Transcriptional regulator</fullName>
    </submittedName>
</protein>
<evidence type="ECO:0000313" key="2">
    <source>
        <dbReference type="EMBL" id="PUX18509.1"/>
    </source>
</evidence>
<name>A0A2T7B0H5_9ENTR</name>
<dbReference type="NCBIfam" id="NF007567">
    <property type="entry name" value="PRK10198.1"/>
    <property type="match status" value="1"/>
</dbReference>
<dbReference type="EMBL" id="MSAE01000001">
    <property type="protein sequence ID" value="PUX18509.1"/>
    <property type="molecule type" value="Genomic_DNA"/>
</dbReference>
<reference evidence="2 3" key="1">
    <citation type="submission" date="2016-12" db="EMBL/GenBank/DDBJ databases">
        <title>Analysis of the Molecular Diversity Among Cronobacter Species Isolated from Filth Flies Using a Pan Genomic DNA Microarray.</title>
        <authorList>
            <person name="Pava-Ripoll M."/>
            <person name="Tall B."/>
            <person name="Farber J."/>
            <person name="Fanning S."/>
            <person name="Lehner A."/>
            <person name="Stephan R."/>
            <person name="Pagotto F."/>
            <person name="Iverson C."/>
            <person name="Ziobro G."/>
            <person name="Miller A."/>
            <person name="Pearson R."/>
            <person name="Yan Q."/>
            <person name="Kim M."/>
            <person name="Jeong S."/>
            <person name="Park J."/>
            <person name="Jun S."/>
            <person name="Choi H."/>
            <person name="Chung T."/>
            <person name="Yoo Y."/>
            <person name="Park E."/>
            <person name="Hwang S."/>
            <person name="Lee B."/>
            <person name="Sathyamoorthy V."/>
            <person name="Carter L."/>
            <person name="Mammel M."/>
            <person name="Jackson S."/>
            <person name="Kothary M."/>
            <person name="Patel I."/>
            <person name="Grim C."/>
            <person name="Gopinath G."/>
            <person name="Gangiredla J."/>
            <person name="Chase H."/>
        </authorList>
    </citation>
    <scope>NUCLEOTIDE SEQUENCE [LARGE SCALE GENOMIC DNA]</scope>
    <source>
        <strain evidence="2 3">MOD1-Md1s</strain>
    </source>
</reference>
<proteinExistence type="predicted"/>
<reference evidence="1 4" key="2">
    <citation type="submission" date="2019-08" db="EMBL/GenBank/DDBJ databases">
        <title>Prevalence, distribution, and phylogeny of type two toxin-antitoxin genes possessed by Cronobacter species where C. sakazakii homologs follow sequence type lineages.</title>
        <authorList>
            <person name="Finkelstein S."/>
            <person name="Negrete F."/>
            <person name="Jang H."/>
            <person name="Gopinath G.R."/>
            <person name="Tall B.D."/>
        </authorList>
    </citation>
    <scope>NUCLEOTIDE SEQUENCE [LARGE SCALE GENOMIC DNA]</scope>
    <source>
        <strain evidence="1 4">MOD1_GK1257</strain>
    </source>
</reference>
<dbReference type="RefSeq" id="WP_075192135.1">
    <property type="nucleotide sequence ID" value="NZ_JADKNN010000075.1"/>
</dbReference>
<dbReference type="OrthoDB" id="6412952at2"/>
<evidence type="ECO:0000313" key="4">
    <source>
        <dbReference type="Proteomes" id="UP000469927"/>
    </source>
</evidence>
<evidence type="ECO:0000313" key="3">
    <source>
        <dbReference type="Proteomes" id="UP000244378"/>
    </source>
</evidence>
<dbReference type="Proteomes" id="UP000469927">
    <property type="component" value="Unassembled WGS sequence"/>
</dbReference>
<sequence>MILSELSQKAEVIADRHRCLQAHWHTYCNTLVQAITLSRQKLHHSLGCEPQNGLCFFLFEHFAVRVEQAEGFHSRTIHYVIARRDGLEETLLATAQLDAQGLLDGTVDIRDREQVLAHYLDNIGALYDALYDAVQHDAPLRISEILTARDAPSH</sequence>
<dbReference type="EMBL" id="WAGD01000062">
    <property type="protein sequence ID" value="KAB0874579.1"/>
    <property type="molecule type" value="Genomic_DNA"/>
</dbReference>
<dbReference type="AlphaFoldDB" id="A0A2T7B0H5"/>
<accession>A0A2T7B0H5</accession>
<organism evidence="2 3">
    <name type="scientific">Cronobacter muytjensii</name>
    <dbReference type="NCBI Taxonomy" id="413501"/>
    <lineage>
        <taxon>Bacteria</taxon>
        <taxon>Pseudomonadati</taxon>
        <taxon>Pseudomonadota</taxon>
        <taxon>Gammaproteobacteria</taxon>
        <taxon>Enterobacterales</taxon>
        <taxon>Enterobacteriaceae</taxon>
        <taxon>Cronobacter</taxon>
    </lineage>
</organism>